<organism evidence="9 10">
    <name type="scientific">Phrynosoma platyrhinos</name>
    <name type="common">Desert horned lizard</name>
    <dbReference type="NCBI Taxonomy" id="52577"/>
    <lineage>
        <taxon>Eukaryota</taxon>
        <taxon>Metazoa</taxon>
        <taxon>Chordata</taxon>
        <taxon>Craniata</taxon>
        <taxon>Vertebrata</taxon>
        <taxon>Euteleostomi</taxon>
        <taxon>Lepidosauria</taxon>
        <taxon>Squamata</taxon>
        <taxon>Bifurcata</taxon>
        <taxon>Unidentata</taxon>
        <taxon>Episquamata</taxon>
        <taxon>Toxicofera</taxon>
        <taxon>Iguania</taxon>
        <taxon>Phrynosomatidae</taxon>
        <taxon>Phrynosomatinae</taxon>
        <taxon>Phrynosoma</taxon>
    </lineage>
</organism>
<dbReference type="InterPro" id="IPR013083">
    <property type="entry name" value="Znf_RING/FYVE/PHD"/>
</dbReference>
<dbReference type="EMBL" id="JAIPUX010003289">
    <property type="protein sequence ID" value="KAH0622362.1"/>
    <property type="molecule type" value="Genomic_DNA"/>
</dbReference>
<dbReference type="InterPro" id="IPR027417">
    <property type="entry name" value="P-loop_NTPase"/>
</dbReference>
<gene>
    <name evidence="9" type="ORF">JD844_024610</name>
</gene>
<evidence type="ECO:0000256" key="6">
    <source>
        <dbReference type="SAM" id="MobiDB-lite"/>
    </source>
</evidence>
<dbReference type="InterPro" id="IPR038718">
    <property type="entry name" value="SNF2-like_sf"/>
</dbReference>
<dbReference type="CDD" id="cd15547">
    <property type="entry name" value="PHD_SHPRH"/>
    <property type="match status" value="1"/>
</dbReference>
<dbReference type="InterPro" id="IPR001650">
    <property type="entry name" value="Helicase_C-like"/>
</dbReference>
<dbReference type="SMART" id="SM00487">
    <property type="entry name" value="DEXDc"/>
    <property type="match status" value="1"/>
</dbReference>
<keyword evidence="3" id="KW-0863">Zinc-finger</keyword>
<dbReference type="PROSITE" id="PS51504">
    <property type="entry name" value="H15"/>
    <property type="match status" value="1"/>
</dbReference>
<dbReference type="InterPro" id="IPR036388">
    <property type="entry name" value="WH-like_DNA-bd_sf"/>
</dbReference>
<comment type="caution">
    <text evidence="9">The sequence shown here is derived from an EMBL/GenBank/DDBJ whole genome shotgun (WGS) entry which is preliminary data.</text>
</comment>
<evidence type="ECO:0000259" key="8">
    <source>
        <dbReference type="PROSITE" id="PS51504"/>
    </source>
</evidence>
<dbReference type="SMART" id="SM00249">
    <property type="entry name" value="PHD"/>
    <property type="match status" value="1"/>
</dbReference>
<evidence type="ECO:0000256" key="3">
    <source>
        <dbReference type="ARBA" id="ARBA00022771"/>
    </source>
</evidence>
<dbReference type="Pfam" id="PF21325">
    <property type="entry name" value="SHPRH_helical-1st"/>
    <property type="match status" value="1"/>
</dbReference>
<feature type="region of interest" description="Disordered" evidence="6">
    <location>
        <begin position="1"/>
        <end position="20"/>
    </location>
</feature>
<keyword evidence="10" id="KW-1185">Reference proteome</keyword>
<keyword evidence="4" id="KW-0378">Hydrolase</keyword>
<keyword evidence="1" id="KW-0597">Phosphoprotein</keyword>
<dbReference type="Pfam" id="PF00538">
    <property type="entry name" value="Linker_histone"/>
    <property type="match status" value="1"/>
</dbReference>
<keyword evidence="2" id="KW-0479">Metal-binding</keyword>
<dbReference type="InterPro" id="IPR048686">
    <property type="entry name" value="SHPRH_helical_1st"/>
</dbReference>
<evidence type="ECO:0000259" key="7">
    <source>
        <dbReference type="PROSITE" id="PS51194"/>
    </source>
</evidence>
<dbReference type="Gene3D" id="3.40.50.300">
    <property type="entry name" value="P-loop containing nucleotide triphosphate hydrolases"/>
    <property type="match status" value="1"/>
</dbReference>
<accession>A0ABQ7SY24</accession>
<dbReference type="InterPro" id="IPR049730">
    <property type="entry name" value="SNF2/RAD54-like_C"/>
</dbReference>
<reference evidence="9 10" key="1">
    <citation type="journal article" date="2022" name="Gigascience">
        <title>A chromosome-level genome assembly and annotation of the desert horned lizard, Phrynosoma platyrhinos, provides insight into chromosomal rearrangements among reptiles.</title>
        <authorList>
            <person name="Koochekian N."/>
            <person name="Ascanio A."/>
            <person name="Farleigh K."/>
            <person name="Card D.C."/>
            <person name="Schield D.R."/>
            <person name="Castoe T.A."/>
            <person name="Jezkova T."/>
        </authorList>
    </citation>
    <scope>NUCLEOTIDE SEQUENCE [LARGE SCALE GENOMIC DNA]</scope>
    <source>
        <strain evidence="9">NK-2021</strain>
    </source>
</reference>
<dbReference type="InterPro" id="IPR001965">
    <property type="entry name" value="Znf_PHD"/>
</dbReference>
<dbReference type="PROSITE" id="PS00518">
    <property type="entry name" value="ZF_RING_1"/>
    <property type="match status" value="1"/>
</dbReference>
<dbReference type="Gene3D" id="3.40.50.10810">
    <property type="entry name" value="Tandem AAA-ATPase domain"/>
    <property type="match status" value="2"/>
</dbReference>
<dbReference type="CDD" id="cd18070">
    <property type="entry name" value="DEXQc_SHPRH"/>
    <property type="match status" value="1"/>
</dbReference>
<dbReference type="Pfam" id="PF00271">
    <property type="entry name" value="Helicase_C"/>
    <property type="match status" value="1"/>
</dbReference>
<evidence type="ECO:0000256" key="4">
    <source>
        <dbReference type="ARBA" id="ARBA00022801"/>
    </source>
</evidence>
<dbReference type="InterPro" id="IPR052583">
    <property type="entry name" value="ATP-helicase/E3_Ub-Ligase"/>
</dbReference>
<dbReference type="InterPro" id="IPR017907">
    <property type="entry name" value="Znf_RING_CS"/>
</dbReference>
<dbReference type="InterPro" id="IPR005818">
    <property type="entry name" value="Histone_H1/H5_H15"/>
</dbReference>
<dbReference type="Gene3D" id="1.10.10.10">
    <property type="entry name" value="Winged helix-like DNA-binding domain superfamily/Winged helix DNA-binding domain"/>
    <property type="match status" value="1"/>
</dbReference>
<dbReference type="SUPFAM" id="SSF46785">
    <property type="entry name" value="Winged helix' DNA-binding domain"/>
    <property type="match status" value="1"/>
</dbReference>
<dbReference type="CDD" id="cd16569">
    <property type="entry name" value="RING-HC_SHPRH-like"/>
    <property type="match status" value="1"/>
</dbReference>
<dbReference type="PANTHER" id="PTHR45865:SF1">
    <property type="entry name" value="E3 UBIQUITIN-PROTEIN LIGASE SHPRH"/>
    <property type="match status" value="1"/>
</dbReference>
<name>A0ABQ7SY24_PHRPL</name>
<dbReference type="InterPro" id="IPR036390">
    <property type="entry name" value="WH_DNA-bd_sf"/>
</dbReference>
<feature type="region of interest" description="Disordered" evidence="6">
    <location>
        <begin position="440"/>
        <end position="464"/>
    </location>
</feature>
<dbReference type="SUPFAM" id="SSF52540">
    <property type="entry name" value="P-loop containing nucleoside triphosphate hydrolases"/>
    <property type="match status" value="3"/>
</dbReference>
<dbReference type="InterPro" id="IPR019786">
    <property type="entry name" value="Zinc_finger_PHD-type_CS"/>
</dbReference>
<dbReference type="CDD" id="cd00073">
    <property type="entry name" value="H15"/>
    <property type="match status" value="1"/>
</dbReference>
<dbReference type="PROSITE" id="PS01359">
    <property type="entry name" value="ZF_PHD_1"/>
    <property type="match status" value="1"/>
</dbReference>
<keyword evidence="5" id="KW-0862">Zinc</keyword>
<sequence length="1544" mass="177664">MSSRRKRAPPSKVNDEKKKQLCWNMHDDRKNEVIDLDAVDEDQPVAGTSSSSAALIVINDDSVDEELIHKGSRQRSLSFSTVTDDAEDSCHVLTSGAIQLNIVIIPYCPDPSWKTLFGEFVLQLLPDHFLMENIHKRSFTLMRTESSDQLHICFHTKNTEKLDERKESVLSSYEEDILVESSLNNILEEDEEESDRDIERQNIEELYDYVRRIHQKEIQFLKENVQHSALIPVLRPYQSEAVNWMLQQNALHYLWREFITLDGLKLYYNPFTGCIIRERPVAGPQWPGGILADEMGLGKTVEVLALILTHTRKDVKQDALMLPEGFLVNFFVPPQPTEGSKKKNIKKIELKLKEKVHYPSLRVMLLTAIKEMNVKKGASIVAIFKYVHAIYKYDIQRNRRILKRTLEKLIAEKVVEQVKGHGLAGSFKLGRNYKEQKCYDKSKNQKIRTSDRVQKKTWSDHKNKTKELGDKKSCSVSIPKSPLAVDIPTDEHDYCTTKSKLDPKCWKIEEDPQCTSANLEGNVVVSKDETHATDILKNTDETEKQQDLLEVQSPASQEHGSIFVRHPGSIFPFNTSDYRFECICGELGLVDYKARVQCLNCNLWQHAECVNYKEENLKIKPFYCPHCLVAMKPVPTGATLIISPSSICHQWVDEINRHVRSSSLRVLVYQGVKKHGFLQPHILAEQAVVITTYDVLRSELNYVDIPHSNSEDGRRFRNQKRYMAIPSPLVAVEWWRICLDEAQMVECTTAKAAEMALRLSGINRWCVSGTPVQRGLEDLYGLVLFLGADPYWVKYWWDQLLYRPYCRKSTEPLYSFIAKIMWRSAKKDVIDQIQIPAQTEDIHWLHFSPVERHFYHRQHEVCCQDALAKLRKISDWSLKLSSLDRRTVTSILYPLLRLRQACCHPQAVRGEFLPLQKSTMTMEELLTSLQKKCRTECEEVHRQLVCALNGLAGIHIIKGEYALAADMYREVLRSSEEHKEKLKTDSLQRLHSTHNLMELLAAKHPGISPTLRDSRLQEEIRSNSPWWLDVIQSAIQYAIDEELVQRVQNDLTSNYKQQTNKLSMADKFRDCRGLQYLLTTQMEEVKKFQKLVREAVKKLEGPPSKEVIEAATICHLRPVRLPLNNCVFCKADELFTEYESKLFSHTVKGQMAIFEEMIEDEEGLVDDRLPTTSRGLWAASETERSLKTILSFAKAHRIDSRVVEEGSIFLELFEAWKKEYKLLHEYWMVLRDHVSAIDELAMATERLRVRHPEEPKPNHPVLHIIEPHEIEQNRVKLLNDKAVAKSQLQKKLGQLLYLTNLEKWAVLTCGHCFCNECIAIIIEQYSVGTRRSSIKCAICRQTTSHKEISYVFTAETPNQEDDIPVKGSHSTKVEAVVRTLKKIQFKDPGAKSLVFSTWQDVLDIIAKALYDNNMEFAQINGINKFQENLSAFKYDPKINILLLPLHTGSNGLNIIEATQVLLVEPILNPAHELQAIGRVHRIGQTKPTIVHRFLIKATIEERMQTMMKTVDRSHSSSSMKQSEASVLTVADLADLFSEETEELE</sequence>
<dbReference type="PANTHER" id="PTHR45865">
    <property type="entry name" value="E3 UBIQUITIN-PROTEIN LIGASE SHPRH FAMILY MEMBER"/>
    <property type="match status" value="1"/>
</dbReference>
<evidence type="ECO:0000313" key="9">
    <source>
        <dbReference type="EMBL" id="KAH0622362.1"/>
    </source>
</evidence>
<proteinExistence type="predicted"/>
<evidence type="ECO:0000256" key="2">
    <source>
        <dbReference type="ARBA" id="ARBA00022723"/>
    </source>
</evidence>
<dbReference type="Pfam" id="PF00176">
    <property type="entry name" value="SNF2-rel_dom"/>
    <property type="match status" value="1"/>
</dbReference>
<dbReference type="SMART" id="SM00526">
    <property type="entry name" value="H15"/>
    <property type="match status" value="1"/>
</dbReference>
<dbReference type="CDD" id="cd18793">
    <property type="entry name" value="SF2_C_SNF"/>
    <property type="match status" value="1"/>
</dbReference>
<dbReference type="PROSITE" id="PS51194">
    <property type="entry name" value="HELICASE_CTER"/>
    <property type="match status" value="1"/>
</dbReference>
<dbReference type="SMART" id="SM00490">
    <property type="entry name" value="HELICc"/>
    <property type="match status" value="1"/>
</dbReference>
<evidence type="ECO:0000256" key="1">
    <source>
        <dbReference type="ARBA" id="ARBA00022553"/>
    </source>
</evidence>
<dbReference type="InterPro" id="IPR000330">
    <property type="entry name" value="SNF2_N"/>
</dbReference>
<evidence type="ECO:0000313" key="10">
    <source>
        <dbReference type="Proteomes" id="UP000826234"/>
    </source>
</evidence>
<dbReference type="SUPFAM" id="SSF57903">
    <property type="entry name" value="FYVE/PHD zinc finger"/>
    <property type="match status" value="1"/>
</dbReference>
<dbReference type="InterPro" id="IPR011011">
    <property type="entry name" value="Znf_FYVE_PHD"/>
</dbReference>
<dbReference type="SUPFAM" id="SSF57850">
    <property type="entry name" value="RING/U-box"/>
    <property type="match status" value="1"/>
</dbReference>
<feature type="domain" description="Helicase C-terminal" evidence="7">
    <location>
        <begin position="1375"/>
        <end position="1533"/>
    </location>
</feature>
<dbReference type="Gene3D" id="3.30.40.10">
    <property type="entry name" value="Zinc/RING finger domain, C3HC4 (zinc finger)"/>
    <property type="match status" value="2"/>
</dbReference>
<protein>
    <recommendedName>
        <fullName evidence="11">SNF2 histone linker PHD RING helicase</fullName>
    </recommendedName>
</protein>
<dbReference type="Proteomes" id="UP000826234">
    <property type="component" value="Unassembled WGS sequence"/>
</dbReference>
<feature type="domain" description="H15" evidence="8">
    <location>
        <begin position="357"/>
        <end position="431"/>
    </location>
</feature>
<evidence type="ECO:0000256" key="5">
    <source>
        <dbReference type="ARBA" id="ARBA00022833"/>
    </source>
</evidence>
<dbReference type="InterPro" id="IPR014001">
    <property type="entry name" value="Helicase_ATP-bd"/>
</dbReference>
<evidence type="ECO:0008006" key="11">
    <source>
        <dbReference type="Google" id="ProtNLM"/>
    </source>
</evidence>